<feature type="domain" description="EGF-like" evidence="3">
    <location>
        <begin position="380"/>
        <end position="418"/>
    </location>
</feature>
<evidence type="ECO:0000256" key="2">
    <source>
        <dbReference type="SAM" id="SignalP"/>
    </source>
</evidence>
<accession>A0A815G1I8</accession>
<evidence type="ECO:0000313" key="5">
    <source>
        <dbReference type="EMBL" id="CAF1332678.1"/>
    </source>
</evidence>
<evidence type="ECO:0000259" key="3">
    <source>
        <dbReference type="PROSITE" id="PS50026"/>
    </source>
</evidence>
<proteinExistence type="predicted"/>
<organism evidence="5 6">
    <name type="scientific">Adineta steineri</name>
    <dbReference type="NCBI Taxonomy" id="433720"/>
    <lineage>
        <taxon>Eukaryota</taxon>
        <taxon>Metazoa</taxon>
        <taxon>Spiralia</taxon>
        <taxon>Gnathifera</taxon>
        <taxon>Rotifera</taxon>
        <taxon>Eurotatoria</taxon>
        <taxon>Bdelloidea</taxon>
        <taxon>Adinetida</taxon>
        <taxon>Adinetidae</taxon>
        <taxon>Adineta</taxon>
    </lineage>
</organism>
<dbReference type="AlphaFoldDB" id="A0A815G1I8"/>
<dbReference type="InterPro" id="IPR001304">
    <property type="entry name" value="C-type_lectin-like"/>
</dbReference>
<gene>
    <name evidence="5" type="ORF">IZO911_LOCUS35778</name>
</gene>
<protein>
    <submittedName>
        <fullName evidence="5">Uncharacterized protein</fullName>
    </submittedName>
</protein>
<evidence type="ECO:0000313" key="6">
    <source>
        <dbReference type="Proteomes" id="UP000663860"/>
    </source>
</evidence>
<dbReference type="PANTHER" id="PTHR24033:SF151">
    <property type="entry name" value="NOTCH 2"/>
    <property type="match status" value="1"/>
</dbReference>
<keyword evidence="1" id="KW-0245">EGF-like domain</keyword>
<feature type="domain" description="EGF-like" evidence="3">
    <location>
        <begin position="304"/>
        <end position="337"/>
    </location>
</feature>
<dbReference type="SUPFAM" id="SSF57196">
    <property type="entry name" value="EGF/Laminin"/>
    <property type="match status" value="2"/>
</dbReference>
<dbReference type="Gene3D" id="3.10.100.10">
    <property type="entry name" value="Mannose-Binding Protein A, subunit A"/>
    <property type="match status" value="1"/>
</dbReference>
<dbReference type="SMART" id="SM00034">
    <property type="entry name" value="CLECT"/>
    <property type="match status" value="1"/>
</dbReference>
<reference evidence="5" key="1">
    <citation type="submission" date="2021-02" db="EMBL/GenBank/DDBJ databases">
        <authorList>
            <person name="Nowell W R."/>
        </authorList>
    </citation>
    <scope>NUCLEOTIDE SEQUENCE</scope>
</reference>
<comment type="caution">
    <text evidence="1">Lacks conserved residue(s) required for the propagation of feature annotation.</text>
</comment>
<dbReference type="InterPro" id="IPR016186">
    <property type="entry name" value="C-type_lectin-like/link_sf"/>
</dbReference>
<dbReference type="EMBL" id="CAJNOE010000782">
    <property type="protein sequence ID" value="CAF1332678.1"/>
    <property type="molecule type" value="Genomic_DNA"/>
</dbReference>
<dbReference type="SMART" id="SM00181">
    <property type="entry name" value="EGF"/>
    <property type="match status" value="6"/>
</dbReference>
<feature type="disulfide bond" evidence="1">
    <location>
        <begin position="348"/>
        <end position="365"/>
    </location>
</feature>
<dbReference type="Gene3D" id="2.10.25.10">
    <property type="entry name" value="Laminin"/>
    <property type="match status" value="4"/>
</dbReference>
<name>A0A815G1I8_9BILA</name>
<keyword evidence="2" id="KW-0732">Signal</keyword>
<comment type="caution">
    <text evidence="5">The sequence shown here is derived from an EMBL/GenBank/DDBJ whole genome shotgun (WGS) entry which is preliminary data.</text>
</comment>
<dbReference type="InterPro" id="IPR000742">
    <property type="entry name" value="EGF"/>
</dbReference>
<feature type="domain" description="C-type lectin" evidence="4">
    <location>
        <begin position="99"/>
        <end position="228"/>
    </location>
</feature>
<feature type="disulfide bond" evidence="1">
    <location>
        <begin position="273"/>
        <end position="290"/>
    </location>
</feature>
<sequence length="473" mass="53909">MLVILIITIISFEYTYLNAQDVPYDGNCTFTHDCADWREGRVICDEKKTCTCRQPYSTTQGNVFWDSTGHRCVYCPIRWFQRGFDCIYFFDDIYIFNILEARCYYFEDRTTSWSDARHRCQTVFKADLITFNSPDDLDWLRKHGTAMTLEYIFSHVGDSYYRRYWIGAMNEPFVKFGQFSWVDNNGFQFNQNSSMWCRPGVSGVPLTYKQQPTWDENGLHQTRVALARWKSLFYDQQPVLCLDDEQPGELLSPACQRTSATFQTKCNENKDVCQNDGICTAITEKDMIACDCTETPYGGAYCTENCGNLSSYCQNGGNCTKSGDCVCNSLWTGLLCETAIDPCLSNPCQHNTKCSQMDNTTNFICDCEDSGWTGDLCDSSEYPCPAERCYNNGQCKLNGRNNFTCNCLKTGFQGMFCEQGCLDTDKPCQNEGSCINNACICNPLTQGDFCEVIIDKDSVEIFSRLLVLFSLLV</sequence>
<feature type="signal peptide" evidence="2">
    <location>
        <begin position="1"/>
        <end position="19"/>
    </location>
</feature>
<dbReference type="InterPro" id="IPR016187">
    <property type="entry name" value="CTDL_fold"/>
</dbReference>
<feature type="domain" description="EGF-like" evidence="3">
    <location>
        <begin position="339"/>
        <end position="378"/>
    </location>
</feature>
<dbReference type="PROSITE" id="PS50041">
    <property type="entry name" value="C_TYPE_LECTIN_2"/>
    <property type="match status" value="1"/>
</dbReference>
<dbReference type="PANTHER" id="PTHR24033">
    <property type="entry name" value="EGF-LIKE DOMAIN-CONTAINING PROTEIN"/>
    <property type="match status" value="1"/>
</dbReference>
<dbReference type="PROSITE" id="PS50026">
    <property type="entry name" value="EGF_3"/>
    <property type="match status" value="4"/>
</dbReference>
<feature type="disulfide bond" evidence="1">
    <location>
        <begin position="327"/>
        <end position="336"/>
    </location>
</feature>
<evidence type="ECO:0000256" key="1">
    <source>
        <dbReference type="PROSITE-ProRule" id="PRU00076"/>
    </source>
</evidence>
<dbReference type="SUPFAM" id="SSF56436">
    <property type="entry name" value="C-type lectin-like"/>
    <property type="match status" value="1"/>
</dbReference>
<dbReference type="InterPro" id="IPR051830">
    <property type="entry name" value="NOTCH_homolog"/>
</dbReference>
<feature type="chain" id="PRO_5032770138" evidence="2">
    <location>
        <begin position="20"/>
        <end position="473"/>
    </location>
</feature>
<dbReference type="Proteomes" id="UP000663860">
    <property type="component" value="Unassembled WGS sequence"/>
</dbReference>
<dbReference type="PROSITE" id="PS00022">
    <property type="entry name" value="EGF_1"/>
    <property type="match status" value="1"/>
</dbReference>
<evidence type="ECO:0000259" key="4">
    <source>
        <dbReference type="PROSITE" id="PS50041"/>
    </source>
</evidence>
<dbReference type="CDD" id="cd00037">
    <property type="entry name" value="CLECT"/>
    <property type="match status" value="1"/>
</dbReference>
<keyword evidence="1" id="KW-1015">Disulfide bond</keyword>
<feature type="domain" description="EGF-like" evidence="3">
    <location>
        <begin position="262"/>
        <end position="303"/>
    </location>
</feature>